<gene>
    <name evidence="2" type="ORF">g.18696</name>
</gene>
<evidence type="ECO:0000256" key="1">
    <source>
        <dbReference type="SAM" id="Phobius"/>
    </source>
</evidence>
<sequence length="101" mass="11460">EQDLRRFRCTPPEIPTSAWLYKITDAYYCPLYVPQLFHCNISRMKIKIVLVLLLAILGYTLADDNPEDPQPTGRCDFSCPADFVPVVGMDSKGNTENIHAQ</sequence>
<feature type="transmembrane region" description="Helical" evidence="1">
    <location>
        <begin position="46"/>
        <end position="62"/>
    </location>
</feature>
<proteinExistence type="predicted"/>
<evidence type="ECO:0000313" key="2">
    <source>
        <dbReference type="EMBL" id="JAS96918.1"/>
    </source>
</evidence>
<feature type="non-terminal residue" evidence="2">
    <location>
        <position position="1"/>
    </location>
</feature>
<keyword evidence="1" id="KW-0472">Membrane</keyword>
<name>A0A1B6JCS8_9HEMI</name>
<organism evidence="2">
    <name type="scientific">Homalodisca liturata</name>
    <dbReference type="NCBI Taxonomy" id="320908"/>
    <lineage>
        <taxon>Eukaryota</taxon>
        <taxon>Metazoa</taxon>
        <taxon>Ecdysozoa</taxon>
        <taxon>Arthropoda</taxon>
        <taxon>Hexapoda</taxon>
        <taxon>Insecta</taxon>
        <taxon>Pterygota</taxon>
        <taxon>Neoptera</taxon>
        <taxon>Paraneoptera</taxon>
        <taxon>Hemiptera</taxon>
        <taxon>Auchenorrhyncha</taxon>
        <taxon>Membracoidea</taxon>
        <taxon>Cicadellidae</taxon>
        <taxon>Cicadellinae</taxon>
        <taxon>Proconiini</taxon>
        <taxon>Homalodisca</taxon>
    </lineage>
</organism>
<dbReference type="AlphaFoldDB" id="A0A1B6JCS8"/>
<accession>A0A1B6JCS8</accession>
<dbReference type="EMBL" id="GECU01010788">
    <property type="protein sequence ID" value="JAS96918.1"/>
    <property type="molecule type" value="Transcribed_RNA"/>
</dbReference>
<keyword evidence="1" id="KW-0812">Transmembrane</keyword>
<protein>
    <submittedName>
        <fullName evidence="2">Uncharacterized protein</fullName>
    </submittedName>
</protein>
<keyword evidence="1" id="KW-1133">Transmembrane helix</keyword>
<reference evidence="2" key="1">
    <citation type="submission" date="2015-11" db="EMBL/GenBank/DDBJ databases">
        <title>De novo transcriptome assembly of four potential Pierce s Disease insect vectors from Arizona vineyards.</title>
        <authorList>
            <person name="Tassone E.E."/>
        </authorList>
    </citation>
    <scope>NUCLEOTIDE SEQUENCE</scope>
</reference>